<evidence type="ECO:0000256" key="5">
    <source>
        <dbReference type="ARBA" id="ARBA00022679"/>
    </source>
</evidence>
<gene>
    <name evidence="10" type="ORF">GGR36_003947</name>
</gene>
<dbReference type="Pfam" id="PF00515">
    <property type="entry name" value="TPR_1"/>
    <property type="match status" value="1"/>
</dbReference>
<dbReference type="GO" id="GO:0097363">
    <property type="term" value="F:protein O-acetylglucosaminyltransferase activity"/>
    <property type="evidence" value="ECO:0007669"/>
    <property type="project" value="UniProtKB-EC"/>
</dbReference>
<name>A0A840BM10_9RHOO</name>
<dbReference type="Gene3D" id="1.25.40.10">
    <property type="entry name" value="Tetratricopeptide repeat domain"/>
    <property type="match status" value="4"/>
</dbReference>
<evidence type="ECO:0000256" key="4">
    <source>
        <dbReference type="ARBA" id="ARBA00022676"/>
    </source>
</evidence>
<dbReference type="InterPro" id="IPR029489">
    <property type="entry name" value="OGT/SEC/SPY_C"/>
</dbReference>
<evidence type="ECO:0000256" key="2">
    <source>
        <dbReference type="ARBA" id="ARBA00005386"/>
    </source>
</evidence>
<comment type="caution">
    <text evidence="10">The sequence shown here is derived from an EMBL/GenBank/DDBJ whole genome shotgun (WGS) entry which is preliminary data.</text>
</comment>
<dbReference type="PANTHER" id="PTHR44998">
    <property type="match status" value="1"/>
</dbReference>
<proteinExistence type="inferred from homology"/>
<comment type="similarity">
    <text evidence="2">Belongs to the glycosyltransferase 41 family. O-GlcNAc transferase subfamily.</text>
</comment>
<reference evidence="10 11" key="1">
    <citation type="submission" date="2020-08" db="EMBL/GenBank/DDBJ databases">
        <title>Genomic Encyclopedia of Type Strains, Phase IV (KMG-IV): sequencing the most valuable type-strain genomes for metagenomic binning, comparative biology and taxonomic classification.</title>
        <authorList>
            <person name="Goeker M."/>
        </authorList>
    </citation>
    <scope>NUCLEOTIDE SEQUENCE [LARGE SCALE GENOMIC DNA]</scope>
    <source>
        <strain evidence="10 11">DSM 106739</strain>
    </source>
</reference>
<feature type="domain" description="O-GlcNAc transferase C-terminal" evidence="9">
    <location>
        <begin position="468"/>
        <end position="650"/>
    </location>
</feature>
<feature type="repeat" description="TPR" evidence="8">
    <location>
        <begin position="119"/>
        <end position="152"/>
    </location>
</feature>
<accession>A0A840BM10</accession>
<feature type="domain" description="O-GlcNAc transferase C-terminal" evidence="9">
    <location>
        <begin position="273"/>
        <end position="459"/>
    </location>
</feature>
<dbReference type="SMART" id="SM00028">
    <property type="entry name" value="TPR"/>
    <property type="match status" value="5"/>
</dbReference>
<dbReference type="EC" id="2.4.1.255" evidence="3"/>
<keyword evidence="11" id="KW-1185">Reference proteome</keyword>
<dbReference type="InterPro" id="IPR011990">
    <property type="entry name" value="TPR-like_helical_dom_sf"/>
</dbReference>
<feature type="repeat" description="TPR" evidence="8">
    <location>
        <begin position="85"/>
        <end position="118"/>
    </location>
</feature>
<dbReference type="RefSeq" id="WP_183637398.1">
    <property type="nucleotide sequence ID" value="NZ_BAABLE010000008.1"/>
</dbReference>
<feature type="repeat" description="TPR" evidence="8">
    <location>
        <begin position="187"/>
        <end position="220"/>
    </location>
</feature>
<dbReference type="SUPFAM" id="SSF53756">
    <property type="entry name" value="UDP-Glycosyltransferase/glycogen phosphorylase"/>
    <property type="match status" value="1"/>
</dbReference>
<evidence type="ECO:0000259" key="9">
    <source>
        <dbReference type="Pfam" id="PF13844"/>
    </source>
</evidence>
<evidence type="ECO:0000256" key="6">
    <source>
        <dbReference type="ARBA" id="ARBA00022737"/>
    </source>
</evidence>
<protein>
    <recommendedName>
        <fullName evidence="3">protein O-GlcNAc transferase</fullName>
        <ecNumber evidence="3">2.4.1.255</ecNumber>
    </recommendedName>
</protein>
<keyword evidence="6" id="KW-0677">Repeat</keyword>
<dbReference type="GO" id="GO:0006493">
    <property type="term" value="P:protein O-linked glycosylation"/>
    <property type="evidence" value="ECO:0007669"/>
    <property type="project" value="TreeGrafter"/>
</dbReference>
<evidence type="ECO:0000256" key="1">
    <source>
        <dbReference type="ARBA" id="ARBA00004922"/>
    </source>
</evidence>
<organism evidence="10 11">
    <name type="scientific">Niveibacterium umoris</name>
    <dbReference type="NCBI Taxonomy" id="1193620"/>
    <lineage>
        <taxon>Bacteria</taxon>
        <taxon>Pseudomonadati</taxon>
        <taxon>Pseudomonadota</taxon>
        <taxon>Betaproteobacteria</taxon>
        <taxon>Rhodocyclales</taxon>
        <taxon>Rhodocyclaceae</taxon>
        <taxon>Niveibacterium</taxon>
    </lineage>
</organism>
<comment type="pathway">
    <text evidence="1">Protein modification; protein glycosylation.</text>
</comment>
<dbReference type="PROSITE" id="PS50293">
    <property type="entry name" value="TPR_REGION"/>
    <property type="match status" value="3"/>
</dbReference>
<dbReference type="AlphaFoldDB" id="A0A840BM10"/>
<dbReference type="Pfam" id="PF13844">
    <property type="entry name" value="Glyco_transf_41"/>
    <property type="match status" value="2"/>
</dbReference>
<dbReference type="EMBL" id="JACIET010000003">
    <property type="protein sequence ID" value="MBB4014591.1"/>
    <property type="molecule type" value="Genomic_DNA"/>
</dbReference>
<evidence type="ECO:0000256" key="7">
    <source>
        <dbReference type="ARBA" id="ARBA00022803"/>
    </source>
</evidence>
<keyword evidence="4" id="KW-0328">Glycosyltransferase</keyword>
<evidence type="ECO:0000313" key="11">
    <source>
        <dbReference type="Proteomes" id="UP000561045"/>
    </source>
</evidence>
<dbReference type="Gene3D" id="3.40.50.2000">
    <property type="entry name" value="Glycogen Phosphorylase B"/>
    <property type="match status" value="1"/>
</dbReference>
<dbReference type="SUPFAM" id="SSF48452">
    <property type="entry name" value="TPR-like"/>
    <property type="match status" value="1"/>
</dbReference>
<dbReference type="Pfam" id="PF13414">
    <property type="entry name" value="TPR_11"/>
    <property type="match status" value="1"/>
</dbReference>
<dbReference type="PROSITE" id="PS50005">
    <property type="entry name" value="TPR"/>
    <property type="match status" value="4"/>
</dbReference>
<evidence type="ECO:0000256" key="3">
    <source>
        <dbReference type="ARBA" id="ARBA00011970"/>
    </source>
</evidence>
<sequence length="683" mass="76082">MKRSTHNPASGNAASRGEAGVAEALAALEAGRNEDAERFAAAVLARRKDDVNALHLRALAVKRQGRLDEAEAFLRQALRFAPGEVALQNNLGNTLREAGKLDEAEAALREALRLAPEYVEAWNNLGNVSKDRGDFPAAAEQYQRALAIRPDYADALNNLGGALQKLGRLAEAVDNYRRALTARPSFAMAHYNLANALTDTGVLDEAIAHFREALRLQPDYVEALNGLLRQLQTTCQWDEVPALSARLREMGARSGKVFPFSFLAIDSDEAEQQQCARRWAEVQYASLRRLAQSAPFVHARPAGQRRLRLGYLSSDFHDHATAWLMAEVFELHDRTQFEVHAFSLGPDDGRSMRKRLMAAFEHFHDLRGRSWPDIARLIHTLGIDVLVDLKGYTKDTGSPVLALRPAPVQVNYLGYPGTLGNGMADYILTDRIVTPPGHAACYDEAFAYLPVTYQCNDRKREIGARPERKRCGLPEEAVVFACFNHTYKITSEMFDLWCAILTDVQGSVLWLLKSNAWAEMRLRDEAARRGVARDRIVFAENQPLREHLGRLQNADVFLDTRPYNAHTTCSDALWAGVPVVTWPGQTFASRVASSLLAAVGLESLAAADGPRYRALAVQLAREPQTRERLRRHLVEQRDRLPLFDSPRLTRAMESLYRAMWARWCAGLPPAAMQYGPAQSGGAR</sequence>
<evidence type="ECO:0000313" key="10">
    <source>
        <dbReference type="EMBL" id="MBB4014591.1"/>
    </source>
</evidence>
<dbReference type="Pfam" id="PF13424">
    <property type="entry name" value="TPR_12"/>
    <property type="match status" value="1"/>
</dbReference>
<feature type="repeat" description="TPR" evidence="8">
    <location>
        <begin position="153"/>
        <end position="186"/>
    </location>
</feature>
<dbReference type="Gene3D" id="3.40.50.11380">
    <property type="match status" value="1"/>
</dbReference>
<evidence type="ECO:0000256" key="8">
    <source>
        <dbReference type="PROSITE-ProRule" id="PRU00339"/>
    </source>
</evidence>
<dbReference type="InterPro" id="IPR019734">
    <property type="entry name" value="TPR_rpt"/>
</dbReference>
<keyword evidence="7 8" id="KW-0802">TPR repeat</keyword>
<dbReference type="PANTHER" id="PTHR44998:SF1">
    <property type="entry name" value="UDP-N-ACETYLGLUCOSAMINE--PEPTIDE N-ACETYLGLUCOSAMINYLTRANSFERASE 110 KDA SUBUNIT"/>
    <property type="match status" value="1"/>
</dbReference>
<dbReference type="Proteomes" id="UP000561045">
    <property type="component" value="Unassembled WGS sequence"/>
</dbReference>
<keyword evidence="5 10" id="KW-0808">Transferase</keyword>